<dbReference type="InterPro" id="IPR019442">
    <property type="entry name" value="THADA/TRM732_DUF2428"/>
</dbReference>
<dbReference type="GO" id="GO:0005829">
    <property type="term" value="C:cytosol"/>
    <property type="evidence" value="ECO:0007669"/>
    <property type="project" value="TreeGrafter"/>
</dbReference>
<dbReference type="Pfam" id="PF10350">
    <property type="entry name" value="DUF2428"/>
    <property type="match status" value="1"/>
</dbReference>
<dbReference type="OrthoDB" id="6614653at2759"/>
<comment type="caution">
    <text evidence="4">The sequence shown here is derived from an EMBL/GenBank/DDBJ whole genome shotgun (WGS) entry which is preliminary data.</text>
</comment>
<evidence type="ECO:0000313" key="4">
    <source>
        <dbReference type="EMBL" id="CAG4945445.1"/>
    </source>
</evidence>
<dbReference type="InterPro" id="IPR051954">
    <property type="entry name" value="tRNA_methyltransferase_THADA"/>
</dbReference>
<name>A0A8S3W7J6_PARAO</name>
<evidence type="ECO:0000313" key="5">
    <source>
        <dbReference type="Proteomes" id="UP000691718"/>
    </source>
</evidence>
<evidence type="ECO:0000259" key="2">
    <source>
        <dbReference type="Pfam" id="PF10350"/>
    </source>
</evidence>
<proteinExistence type="predicted"/>
<feature type="domain" description="tRNA (32-2'-O)-methyltransferase regulator THADA-like C-terminal TPR repeats region" evidence="3">
    <location>
        <begin position="670"/>
        <end position="819"/>
    </location>
</feature>
<evidence type="ECO:0000256" key="1">
    <source>
        <dbReference type="ARBA" id="ARBA00022694"/>
    </source>
</evidence>
<dbReference type="InterPro" id="IPR056842">
    <property type="entry name" value="THADA-like_TPR_C"/>
</dbReference>
<dbReference type="Pfam" id="PF25151">
    <property type="entry name" value="TPR_Trm732_C"/>
    <property type="match status" value="1"/>
</dbReference>
<sequence>MEDLLGIISLLEEPTAILKSDIIQEVLIKIKKINIQTDRTDDYLLLYDKLLQTLWGHLQSELKELDDQLLCSTCFYIILSIVEKQEHFLKLILQNINEELNKRNESNRDNSTIMRTVSIIYGLFQSSFLSQKDNQNEAVLVDILNSVFDLLIHMAYEYSHYTFLTFKIIVSLKKVCGTSLQDVVFTRQNQLKLLNLVNHNWENPINGIRNLNRSIFQTIVSVMDGDIYEEILRKINSFCWNKAKYLMLSEVIEQYTDNVVILIKQFNLVDGLLHSLHKPGLVSAGADMYYSLLKKIYSDEEWREIFLNSIIQILNCSSQKAIENFNNYWCLTTLKKFPSLSTLIINVLQKCENSEKKMFGTLCLIRQSNRLNLIVKDWSQITDIEQLVICGIEHCNPYIRMSAFDIVCVTHEILESTSSQFVWEKGISTSSDFSKMNDMVQQIIDKSGYTTSNDEDETKITGLQQIVLNCLWLNVKASCELASLILKYHNSDKHLAICEKSLYVITKVLETSRHKGAIEAAGVALGEAIQNLTSLPAECQLSKLPLSLLKQKLNELLMEANNMASVTRRGAGLSIMVHSIVSNDKKKNKPLFHYFVNTLLDTCKALQDDSVYFENISNVNNEKDLPKAIYIHFLTRIVTDSSLTTEVMYYSAKLAELAFGNLTSSHWQIRNAALQLYGALIPKLIGQKKASGSEDEVAATVACDEFRTHFPQLWRFISDQLKCDQKKDVLLSHSNFLPILNILGNIAKRYNFFNHFENEIDADDLLNSLVALLGSPIFTVRRLTADSIFNIYSFDNIFEILEKAKQVNENCLHGYLLLLVKCNNHYKNTTCQSKLDILKTKFKTVLDSRMHSYMCRELLESICNETYNFGEILSEIKNHSNEPGKFQWANTHIRKCLLNCEWAEIPHWLYLILDSREYEKHCEILCSKIDSQDVDSVVFKKITDIFLAFPKKMSSNIIWKILYKISLLTNINNNLDIKDITEYLKDNISYKLRYIIPFAARITFEQDILLALSKIIHKLCNAEESDIEMRIIAAKANNEIAHKLSKLPDEIKIVSIITAVILLQDENEDVRSLSVYFYKNSCKMSSLVHPYICLRSILDDKFLRSVFSDPSSGINSILEGLLNLLPSLSSQNMDNFNPFTNESKNIYQEVTVIKYLIANLKKGL</sequence>
<dbReference type="EMBL" id="CAJQZP010000209">
    <property type="protein sequence ID" value="CAG4945445.1"/>
    <property type="molecule type" value="Genomic_DNA"/>
</dbReference>
<organism evidence="4 5">
    <name type="scientific">Parnassius apollo</name>
    <name type="common">Apollo butterfly</name>
    <name type="synonym">Papilio apollo</name>
    <dbReference type="NCBI Taxonomy" id="110799"/>
    <lineage>
        <taxon>Eukaryota</taxon>
        <taxon>Metazoa</taxon>
        <taxon>Ecdysozoa</taxon>
        <taxon>Arthropoda</taxon>
        <taxon>Hexapoda</taxon>
        <taxon>Insecta</taxon>
        <taxon>Pterygota</taxon>
        <taxon>Neoptera</taxon>
        <taxon>Endopterygota</taxon>
        <taxon>Lepidoptera</taxon>
        <taxon>Glossata</taxon>
        <taxon>Ditrysia</taxon>
        <taxon>Papilionoidea</taxon>
        <taxon>Papilionidae</taxon>
        <taxon>Parnassiinae</taxon>
        <taxon>Parnassini</taxon>
        <taxon>Parnassius</taxon>
        <taxon>Parnassius</taxon>
    </lineage>
</organism>
<keyword evidence="5" id="KW-1185">Reference proteome</keyword>
<evidence type="ECO:0000259" key="3">
    <source>
        <dbReference type="Pfam" id="PF25151"/>
    </source>
</evidence>
<feature type="domain" description="DUF2428" evidence="2">
    <location>
        <begin position="405"/>
        <end position="668"/>
    </location>
</feature>
<keyword evidence="1" id="KW-0819">tRNA processing</keyword>
<dbReference type="PANTHER" id="PTHR14387">
    <property type="entry name" value="THADA/DEATH RECEPTOR INTERACTING PROTEIN"/>
    <property type="match status" value="1"/>
</dbReference>
<accession>A0A8S3W7J6</accession>
<reference evidence="4" key="1">
    <citation type="submission" date="2021-04" db="EMBL/GenBank/DDBJ databases">
        <authorList>
            <person name="Tunstrom K."/>
        </authorList>
    </citation>
    <scope>NUCLEOTIDE SEQUENCE</scope>
</reference>
<protein>
    <submittedName>
        <fullName evidence="4">(apollo) hypothetical protein</fullName>
    </submittedName>
</protein>
<dbReference type="GO" id="GO:0030488">
    <property type="term" value="P:tRNA methylation"/>
    <property type="evidence" value="ECO:0007669"/>
    <property type="project" value="TreeGrafter"/>
</dbReference>
<gene>
    <name evidence="4" type="ORF">PAPOLLO_LOCUS3073</name>
</gene>
<dbReference type="AlphaFoldDB" id="A0A8S3W7J6"/>
<dbReference type="PANTHER" id="PTHR14387:SF0">
    <property type="entry name" value="DUF2428 DOMAIN-CONTAINING PROTEIN"/>
    <property type="match status" value="1"/>
</dbReference>
<dbReference type="Proteomes" id="UP000691718">
    <property type="component" value="Unassembled WGS sequence"/>
</dbReference>